<sequence>MATYRKLLYTPSFSSQTPQTDKTSWCTGENNKHKLSRNMSRLTEATPSPLLFTKSPEITPRFLKNMKTNHLLRFYSNMRTSQKSTVNLRASEGGKIQRAERDAHRGPSSDTFGFPQRDAQAEKMSQTKQDVLRTIKKMVEENRVIRERLLTLRQRSQSK</sequence>
<reference evidence="2 3" key="1">
    <citation type="submission" date="2024-05" db="EMBL/GenBank/DDBJ databases">
        <title>A high-quality chromosomal-level genome assembly of Topmouth culter (Culter alburnus).</title>
        <authorList>
            <person name="Zhao H."/>
        </authorList>
    </citation>
    <scope>NUCLEOTIDE SEQUENCE [LARGE SCALE GENOMIC DNA]</scope>
    <source>
        <strain evidence="2">CATC2023</strain>
        <tissue evidence="2">Muscle</tissue>
    </source>
</reference>
<dbReference type="EMBL" id="JAWDJR010000014">
    <property type="protein sequence ID" value="KAK9962937.1"/>
    <property type="molecule type" value="Genomic_DNA"/>
</dbReference>
<dbReference type="AlphaFoldDB" id="A0AAW1ZPK0"/>
<evidence type="ECO:0000256" key="1">
    <source>
        <dbReference type="SAM" id="MobiDB-lite"/>
    </source>
</evidence>
<gene>
    <name evidence="2" type="ORF">ABG768_006172</name>
</gene>
<organism evidence="2 3">
    <name type="scientific">Culter alburnus</name>
    <name type="common">Topmouth culter</name>
    <dbReference type="NCBI Taxonomy" id="194366"/>
    <lineage>
        <taxon>Eukaryota</taxon>
        <taxon>Metazoa</taxon>
        <taxon>Chordata</taxon>
        <taxon>Craniata</taxon>
        <taxon>Vertebrata</taxon>
        <taxon>Euteleostomi</taxon>
        <taxon>Actinopterygii</taxon>
        <taxon>Neopterygii</taxon>
        <taxon>Teleostei</taxon>
        <taxon>Ostariophysi</taxon>
        <taxon>Cypriniformes</taxon>
        <taxon>Xenocyprididae</taxon>
        <taxon>Xenocypridinae</taxon>
        <taxon>Culter</taxon>
    </lineage>
</organism>
<feature type="region of interest" description="Disordered" evidence="1">
    <location>
        <begin position="10"/>
        <end position="31"/>
    </location>
</feature>
<feature type="compositionally biased region" description="Polar residues" evidence="1">
    <location>
        <begin position="11"/>
        <end position="29"/>
    </location>
</feature>
<protein>
    <submittedName>
        <fullName evidence="2">Uncharacterized protein</fullName>
    </submittedName>
</protein>
<feature type="compositionally biased region" description="Basic and acidic residues" evidence="1">
    <location>
        <begin position="95"/>
        <end position="107"/>
    </location>
</feature>
<dbReference type="Proteomes" id="UP001479290">
    <property type="component" value="Unassembled WGS sequence"/>
</dbReference>
<name>A0AAW1ZPK0_CULAL</name>
<feature type="region of interest" description="Disordered" evidence="1">
    <location>
        <begin position="83"/>
        <end position="128"/>
    </location>
</feature>
<keyword evidence="3" id="KW-1185">Reference proteome</keyword>
<comment type="caution">
    <text evidence="2">The sequence shown here is derived from an EMBL/GenBank/DDBJ whole genome shotgun (WGS) entry which is preliminary data.</text>
</comment>
<accession>A0AAW1ZPK0</accession>
<evidence type="ECO:0000313" key="2">
    <source>
        <dbReference type="EMBL" id="KAK9962937.1"/>
    </source>
</evidence>
<evidence type="ECO:0000313" key="3">
    <source>
        <dbReference type="Proteomes" id="UP001479290"/>
    </source>
</evidence>
<proteinExistence type="predicted"/>